<dbReference type="InterPro" id="IPR050351">
    <property type="entry name" value="BphY/WalK/GraS-like"/>
</dbReference>
<feature type="transmembrane region" description="Helical" evidence="7">
    <location>
        <begin position="167"/>
        <end position="189"/>
    </location>
</feature>
<dbReference type="eggNOG" id="COG2205">
    <property type="taxonomic scope" value="Bacteria"/>
</dbReference>
<dbReference type="PRINTS" id="PR00344">
    <property type="entry name" value="BCTRLSENSOR"/>
</dbReference>
<evidence type="ECO:0000256" key="1">
    <source>
        <dbReference type="ARBA" id="ARBA00000085"/>
    </source>
</evidence>
<dbReference type="InterPro" id="IPR036890">
    <property type="entry name" value="HATPase_C_sf"/>
</dbReference>
<dbReference type="GO" id="GO:0000155">
    <property type="term" value="F:phosphorelay sensor kinase activity"/>
    <property type="evidence" value="ECO:0007669"/>
    <property type="project" value="InterPro"/>
</dbReference>
<keyword evidence="3" id="KW-0597">Phosphoprotein</keyword>
<dbReference type="SMART" id="SM00387">
    <property type="entry name" value="HATPase_c"/>
    <property type="match status" value="1"/>
</dbReference>
<comment type="catalytic activity">
    <reaction evidence="1">
        <text>ATP + protein L-histidine = ADP + protein N-phospho-L-histidine.</text>
        <dbReference type="EC" id="2.7.13.3"/>
    </reaction>
</comment>
<evidence type="ECO:0000256" key="5">
    <source>
        <dbReference type="ARBA" id="ARBA00022777"/>
    </source>
</evidence>
<accession>H8XNF3</accession>
<reference evidence="9 10" key="1">
    <citation type="journal article" date="2012" name="J. Bacteriol.">
        <title>Complete Genome Sequence of Flavobacterium indicum GPSTA100-9T, Isolated from Warm Spring Water.</title>
        <authorList>
            <person name="Barbier P."/>
            <person name="Houel A."/>
            <person name="Loux V."/>
            <person name="Poulain J."/>
            <person name="Bernardet J.F."/>
            <person name="Touchon M."/>
            <person name="Duchaud E."/>
        </authorList>
    </citation>
    <scope>NUCLEOTIDE SEQUENCE [LARGE SCALE GENOMIC DNA]</scope>
    <source>
        <strain evidence="10">DSM 17447 / CIP 109464 / GPTSA100-9</strain>
    </source>
</reference>
<evidence type="ECO:0000313" key="9">
    <source>
        <dbReference type="EMBL" id="CCG52070.1"/>
    </source>
</evidence>
<dbReference type="InterPro" id="IPR005467">
    <property type="entry name" value="His_kinase_dom"/>
</dbReference>
<evidence type="ECO:0000313" key="10">
    <source>
        <dbReference type="Proteomes" id="UP000007599"/>
    </source>
</evidence>
<dbReference type="SMART" id="SM00388">
    <property type="entry name" value="HisKA"/>
    <property type="match status" value="1"/>
</dbReference>
<dbReference type="Gene3D" id="3.30.565.10">
    <property type="entry name" value="Histidine kinase-like ATPase, C-terminal domain"/>
    <property type="match status" value="1"/>
</dbReference>
<protein>
    <recommendedName>
        <fullName evidence="2">histidine kinase</fullName>
        <ecNumber evidence="2">2.7.13.3</ecNumber>
    </recommendedName>
</protein>
<dbReference type="CDD" id="cd00082">
    <property type="entry name" value="HisKA"/>
    <property type="match status" value="1"/>
</dbReference>
<dbReference type="SUPFAM" id="SSF47384">
    <property type="entry name" value="Homodimeric domain of signal transducing histidine kinase"/>
    <property type="match status" value="1"/>
</dbReference>
<dbReference type="PROSITE" id="PS50109">
    <property type="entry name" value="HIS_KIN"/>
    <property type="match status" value="1"/>
</dbReference>
<feature type="transmembrane region" description="Helical" evidence="7">
    <location>
        <begin position="7"/>
        <end position="28"/>
    </location>
</feature>
<dbReference type="PANTHER" id="PTHR45453:SF1">
    <property type="entry name" value="PHOSPHATE REGULON SENSOR PROTEIN PHOR"/>
    <property type="match status" value="1"/>
</dbReference>
<dbReference type="AlphaFoldDB" id="H8XNF3"/>
<evidence type="ECO:0000256" key="3">
    <source>
        <dbReference type="ARBA" id="ARBA00022553"/>
    </source>
</evidence>
<dbReference type="InterPro" id="IPR036097">
    <property type="entry name" value="HisK_dim/P_sf"/>
</dbReference>
<dbReference type="OrthoDB" id="1933776at2"/>
<dbReference type="HOGENOM" id="CLU_026375_1_1_10"/>
<dbReference type="EC" id="2.7.13.3" evidence="2"/>
<dbReference type="Pfam" id="PF00512">
    <property type="entry name" value="HisKA"/>
    <property type="match status" value="1"/>
</dbReference>
<dbReference type="InterPro" id="IPR003594">
    <property type="entry name" value="HATPase_dom"/>
</dbReference>
<dbReference type="GO" id="GO:0004721">
    <property type="term" value="F:phosphoprotein phosphatase activity"/>
    <property type="evidence" value="ECO:0007669"/>
    <property type="project" value="TreeGrafter"/>
</dbReference>
<keyword evidence="4 9" id="KW-0808">Transferase</keyword>
<reference evidence="10" key="2">
    <citation type="submission" date="2012-03" db="EMBL/GenBank/DDBJ databases">
        <title>Complete genome sequence of Flavobacterium indicum GPTSA100-9T, isolated from warm spring water.</title>
        <authorList>
            <person name="Barbier P."/>
            <person name="Houel A."/>
            <person name="Loux V."/>
            <person name="Poulain J."/>
            <person name="Bernardet J.-F."/>
            <person name="Touchon M."/>
            <person name="Duchaud E."/>
        </authorList>
    </citation>
    <scope>NUCLEOTIDE SEQUENCE [LARGE SCALE GENOMIC DNA]</scope>
    <source>
        <strain evidence="10">DSM 17447 / CIP 109464 / GPTSA100-9</strain>
    </source>
</reference>
<dbReference type="Proteomes" id="UP000007599">
    <property type="component" value="Chromosome I"/>
</dbReference>
<dbReference type="Gene3D" id="1.10.287.130">
    <property type="match status" value="1"/>
</dbReference>
<evidence type="ECO:0000256" key="6">
    <source>
        <dbReference type="ARBA" id="ARBA00023012"/>
    </source>
</evidence>
<evidence type="ECO:0000259" key="8">
    <source>
        <dbReference type="PROSITE" id="PS50109"/>
    </source>
</evidence>
<keyword evidence="7" id="KW-1133">Transmembrane helix</keyword>
<dbReference type="KEGG" id="fin:KQS_00285"/>
<dbReference type="EMBL" id="HE774682">
    <property type="protein sequence ID" value="CCG52070.1"/>
    <property type="molecule type" value="Genomic_DNA"/>
</dbReference>
<dbReference type="SUPFAM" id="SSF55874">
    <property type="entry name" value="ATPase domain of HSP90 chaperone/DNA topoisomerase II/histidine kinase"/>
    <property type="match status" value="1"/>
</dbReference>
<keyword evidence="7" id="KW-0472">Membrane</keyword>
<dbReference type="GO" id="GO:0016036">
    <property type="term" value="P:cellular response to phosphate starvation"/>
    <property type="evidence" value="ECO:0007669"/>
    <property type="project" value="TreeGrafter"/>
</dbReference>
<organism evidence="9 10">
    <name type="scientific">Flavobacterium indicum (strain DSM 17447 / CIP 109464 / GPTSA100-9)</name>
    <dbReference type="NCBI Taxonomy" id="1094466"/>
    <lineage>
        <taxon>Bacteria</taxon>
        <taxon>Pseudomonadati</taxon>
        <taxon>Bacteroidota</taxon>
        <taxon>Flavobacteriia</taxon>
        <taxon>Flavobacteriales</taxon>
        <taxon>Flavobacteriaceae</taxon>
        <taxon>Flavobacterium</taxon>
    </lineage>
</organism>
<keyword evidence="10" id="KW-1185">Reference proteome</keyword>
<keyword evidence="7" id="KW-0812">Transmembrane</keyword>
<dbReference type="InterPro" id="IPR004358">
    <property type="entry name" value="Sig_transdc_His_kin-like_C"/>
</dbReference>
<dbReference type="InterPro" id="IPR003661">
    <property type="entry name" value="HisK_dim/P_dom"/>
</dbReference>
<dbReference type="CDD" id="cd00075">
    <property type="entry name" value="HATPase"/>
    <property type="match status" value="1"/>
</dbReference>
<proteinExistence type="predicted"/>
<evidence type="ECO:0000256" key="4">
    <source>
        <dbReference type="ARBA" id="ARBA00022679"/>
    </source>
</evidence>
<keyword evidence="6" id="KW-0902">Two-component regulatory system</keyword>
<evidence type="ECO:0000256" key="7">
    <source>
        <dbReference type="SAM" id="Phobius"/>
    </source>
</evidence>
<sequence>MKISRLNIVIVIGFLAIVGVIIMQLLLINNAYKLEKNETEDKIFFTLQDVLEKVYRDKNSGLTVTDQVKKQSDNYYIVNVDDEFESTIIEHYLTEEFQRLKLDLAFEYAVYNCTSNEMAYGSYISSKGEKEPIKCKTCFTKNNDYTYYFAIHFPEIKQNYFKNLEQYWVFTGVLFLVLIIYVYSVLLMLKQKKYTELQKDFINNMTHEFKTPLASILIASNYTKNQPEIKNNPRLSKYNQIIIDQSNKLNQHIEKILYVAKTESKQSFIEKSQFELLPVLELVKENVFLKFEKNIEIEIDCKKNYKIKADKFHFYNMIFNLVDNAVKYSGTEPEVKMKVKEMDGKLAIQVKDNGAGIPEKDLSFVFDKFYRVAREDSKEIEGFGIGLSYVKKLCDMHQWKITIQNNIDKGITVQILIHDYE</sequence>
<dbReference type="GO" id="GO:0005886">
    <property type="term" value="C:plasma membrane"/>
    <property type="evidence" value="ECO:0007669"/>
    <property type="project" value="TreeGrafter"/>
</dbReference>
<keyword evidence="5 9" id="KW-0418">Kinase</keyword>
<dbReference type="PATRIC" id="fig|1094466.5.peg.57"/>
<dbReference type="PANTHER" id="PTHR45453">
    <property type="entry name" value="PHOSPHATE REGULON SENSOR PROTEIN PHOR"/>
    <property type="match status" value="1"/>
</dbReference>
<evidence type="ECO:0000256" key="2">
    <source>
        <dbReference type="ARBA" id="ARBA00012438"/>
    </source>
</evidence>
<feature type="domain" description="Histidine kinase" evidence="8">
    <location>
        <begin position="204"/>
        <end position="421"/>
    </location>
</feature>
<dbReference type="RefSeq" id="WP_014387214.1">
    <property type="nucleotide sequence ID" value="NC_017025.1"/>
</dbReference>
<dbReference type="STRING" id="1094466.KQS_00285"/>
<name>H8XNF3_FLAIG</name>
<gene>
    <name evidence="9" type="ordered locus">KQS_00285</name>
</gene>
<dbReference type="Pfam" id="PF02518">
    <property type="entry name" value="HATPase_c"/>
    <property type="match status" value="1"/>
</dbReference>